<reference evidence="1 2" key="1">
    <citation type="journal article" date="2016" name="Mol. Biol. Evol.">
        <title>Comparative Genomics of Early-Diverging Mushroom-Forming Fungi Provides Insights into the Origins of Lignocellulose Decay Capabilities.</title>
        <authorList>
            <person name="Nagy L.G."/>
            <person name="Riley R."/>
            <person name="Tritt A."/>
            <person name="Adam C."/>
            <person name="Daum C."/>
            <person name="Floudas D."/>
            <person name="Sun H."/>
            <person name="Yadav J.S."/>
            <person name="Pangilinan J."/>
            <person name="Larsson K.H."/>
            <person name="Matsuura K."/>
            <person name="Barry K."/>
            <person name="Labutti K."/>
            <person name="Kuo R."/>
            <person name="Ohm R.A."/>
            <person name="Bhattacharya S.S."/>
            <person name="Shirouzu T."/>
            <person name="Yoshinaga Y."/>
            <person name="Martin F.M."/>
            <person name="Grigoriev I.V."/>
            <person name="Hibbett D.S."/>
        </authorList>
    </citation>
    <scope>NUCLEOTIDE SEQUENCE [LARGE SCALE GENOMIC DNA]</scope>
    <source>
        <strain evidence="1 2">HHB14362 ss-1</strain>
    </source>
</reference>
<keyword evidence="2" id="KW-1185">Reference proteome</keyword>
<dbReference type="InParanoid" id="A0A165VG05"/>
<organism evidence="1 2">
    <name type="scientific">Neolentinus lepideus HHB14362 ss-1</name>
    <dbReference type="NCBI Taxonomy" id="1314782"/>
    <lineage>
        <taxon>Eukaryota</taxon>
        <taxon>Fungi</taxon>
        <taxon>Dikarya</taxon>
        <taxon>Basidiomycota</taxon>
        <taxon>Agaricomycotina</taxon>
        <taxon>Agaricomycetes</taxon>
        <taxon>Gloeophyllales</taxon>
        <taxon>Gloeophyllaceae</taxon>
        <taxon>Neolentinus</taxon>
    </lineage>
</organism>
<sequence length="139" mass="15994">MLLVGAPCGHALVYLDSHFYHLYLRTAWYLLTPEAKWTYLETLYEYMSTIAVRGCGPWEPRYVPTSIAKVLCALPLHCDVLSAVPESHHLDLGSLTKTLFEPGNQESDPWTRRRLWPEYQLAIRPFHHHPAILSLHSQA</sequence>
<dbReference type="EMBL" id="KV425553">
    <property type="protein sequence ID" value="KZT29623.1"/>
    <property type="molecule type" value="Genomic_DNA"/>
</dbReference>
<name>A0A165VG05_9AGAM</name>
<evidence type="ECO:0000313" key="1">
    <source>
        <dbReference type="EMBL" id="KZT29623.1"/>
    </source>
</evidence>
<accession>A0A165VG05</accession>
<dbReference type="Proteomes" id="UP000076761">
    <property type="component" value="Unassembled WGS sequence"/>
</dbReference>
<protein>
    <submittedName>
        <fullName evidence="1">Uncharacterized protein</fullName>
    </submittedName>
</protein>
<gene>
    <name evidence="1" type="ORF">NEOLEDRAFT_459539</name>
</gene>
<dbReference type="AlphaFoldDB" id="A0A165VG05"/>
<evidence type="ECO:0000313" key="2">
    <source>
        <dbReference type="Proteomes" id="UP000076761"/>
    </source>
</evidence>
<proteinExistence type="predicted"/>